<comment type="subcellular location">
    <subcellularLocation>
        <location evidence="1">Periplasm</location>
    </subcellularLocation>
</comment>
<dbReference type="PANTHER" id="PTHR43649">
    <property type="entry name" value="ARABINOSE-BINDING PROTEIN-RELATED"/>
    <property type="match status" value="1"/>
</dbReference>
<name>A0ABT1LDT0_9HYPH</name>
<dbReference type="InterPro" id="IPR050490">
    <property type="entry name" value="Bact_solute-bd_prot1"/>
</dbReference>
<dbReference type="Pfam" id="PF13416">
    <property type="entry name" value="SBP_bac_8"/>
    <property type="match status" value="1"/>
</dbReference>
<evidence type="ECO:0000256" key="3">
    <source>
        <dbReference type="ARBA" id="ARBA00022764"/>
    </source>
</evidence>
<reference evidence="6 7" key="1">
    <citation type="submission" date="2022-07" db="EMBL/GenBank/DDBJ databases">
        <authorList>
            <person name="Li W.-J."/>
            <person name="Deng Q.-Q."/>
        </authorList>
    </citation>
    <scope>NUCLEOTIDE SEQUENCE [LARGE SCALE GENOMIC DNA]</scope>
    <source>
        <strain evidence="6 7">SYSU M60028</strain>
    </source>
</reference>
<dbReference type="Gene3D" id="3.40.190.10">
    <property type="entry name" value="Periplasmic binding protein-like II"/>
    <property type="match status" value="1"/>
</dbReference>
<proteinExistence type="inferred from homology"/>
<dbReference type="Proteomes" id="UP001205890">
    <property type="component" value="Unassembled WGS sequence"/>
</dbReference>
<keyword evidence="5" id="KW-0732">Signal</keyword>
<feature type="compositionally biased region" description="Basic and acidic residues" evidence="4">
    <location>
        <begin position="427"/>
        <end position="439"/>
    </location>
</feature>
<feature type="chain" id="PRO_5047056326" evidence="5">
    <location>
        <begin position="23"/>
        <end position="439"/>
    </location>
</feature>
<dbReference type="EMBL" id="JANCLU010000013">
    <property type="protein sequence ID" value="MCP8939660.1"/>
    <property type="molecule type" value="Genomic_DNA"/>
</dbReference>
<accession>A0ABT1LDT0</accession>
<dbReference type="InterPro" id="IPR006059">
    <property type="entry name" value="SBP"/>
</dbReference>
<keyword evidence="3" id="KW-0574">Periplasm</keyword>
<comment type="caution">
    <text evidence="6">The sequence shown here is derived from an EMBL/GenBank/DDBJ whole genome shotgun (WGS) entry which is preliminary data.</text>
</comment>
<gene>
    <name evidence="6" type="ORF">NK718_14120</name>
</gene>
<evidence type="ECO:0000256" key="1">
    <source>
        <dbReference type="ARBA" id="ARBA00004418"/>
    </source>
</evidence>
<dbReference type="SUPFAM" id="SSF53850">
    <property type="entry name" value="Periplasmic binding protein-like II"/>
    <property type="match status" value="1"/>
</dbReference>
<protein>
    <submittedName>
        <fullName evidence="6">Extracellular solute-binding protein</fullName>
    </submittedName>
</protein>
<feature type="signal peptide" evidence="5">
    <location>
        <begin position="1"/>
        <end position="22"/>
    </location>
</feature>
<organism evidence="6 7">
    <name type="scientific">Alsobacter ponti</name>
    <dbReference type="NCBI Taxonomy" id="2962936"/>
    <lineage>
        <taxon>Bacteria</taxon>
        <taxon>Pseudomonadati</taxon>
        <taxon>Pseudomonadota</taxon>
        <taxon>Alphaproteobacteria</taxon>
        <taxon>Hyphomicrobiales</taxon>
        <taxon>Alsobacteraceae</taxon>
        <taxon>Alsobacter</taxon>
    </lineage>
</organism>
<comment type="similarity">
    <text evidence="2">Belongs to the bacterial solute-binding protein 1 family.</text>
</comment>
<feature type="region of interest" description="Disordered" evidence="4">
    <location>
        <begin position="420"/>
        <end position="439"/>
    </location>
</feature>
<evidence type="ECO:0000256" key="4">
    <source>
        <dbReference type="SAM" id="MobiDB-lite"/>
    </source>
</evidence>
<dbReference type="RefSeq" id="WP_254743491.1">
    <property type="nucleotide sequence ID" value="NZ_JANCLU010000013.1"/>
</dbReference>
<evidence type="ECO:0000256" key="2">
    <source>
        <dbReference type="ARBA" id="ARBA00008520"/>
    </source>
</evidence>
<keyword evidence="7" id="KW-1185">Reference proteome</keyword>
<evidence type="ECO:0000313" key="6">
    <source>
        <dbReference type="EMBL" id="MCP8939660.1"/>
    </source>
</evidence>
<evidence type="ECO:0000256" key="5">
    <source>
        <dbReference type="SAM" id="SignalP"/>
    </source>
</evidence>
<evidence type="ECO:0000313" key="7">
    <source>
        <dbReference type="Proteomes" id="UP001205890"/>
    </source>
</evidence>
<sequence>MTIKRALLAGLVAAAASTGVQAQQKTEITLARFFGACDADYGTNTDLTKARGECGMITTLVNVFNATNKDNIVVKPQIIEWGPYYQQLTARLAARDVPNVAVMHTSQIGDFARIVEPLDDAFKSVGIDVSDFTPHAKTGVTVNGKVSALPWDTHSWLWHINVGMFKKAGLVDSAGQPIIPKSVDEMMAQAAKIKEATGKPYFTMGTLASGDAGNGARGFYTLLYTQGGDLFANGPEKPDFNTPEAKKAFEFFEAVTKAGAITKGLDGAAALGAFLNGDAAVMMTGTWRIDDFLAASAKPDSALKDGYAARIFPNMFKQDVVWADNHSWVLLRGGNDDKTRKASLTFMKFLWDNNINWARGGGHLPVRQSAMAEYSKLPQRENVVKISQIGKAMPKEVRRQFGFQSIVGEEVNNIINGGKSAAAAGKDAQERADQLLKNR</sequence>